<dbReference type="PATRIC" id="fig|1216932.3.peg.767"/>
<dbReference type="eggNOG" id="COG3391">
    <property type="taxonomic scope" value="Bacteria"/>
</dbReference>
<evidence type="ECO:0000313" key="1">
    <source>
        <dbReference type="EMBL" id="CDM67946.1"/>
    </source>
</evidence>
<dbReference type="AlphaFoldDB" id="W6RTM3"/>
<dbReference type="RefSeq" id="WP_044036635.1">
    <property type="nucleotide sequence ID" value="NZ_HG917868.1"/>
</dbReference>
<dbReference type="KEGG" id="clt:CM240_0781"/>
<proteinExistence type="predicted"/>
<accession>W6RTM3</accession>
<dbReference type="OrthoDB" id="1706639at2"/>
<sequence>MDKIYVFNSYYNIIEVIDIDSFILEKEIVIKSKFSVSPHPIYMNMVDNRKNIINYKVGTIMDLESNEEIYIAKGIISFYQFKKRLFFLSEECSSLIICDKDTKEIEEIIPVGGTPFSMTFDKRREVLIITDVSDSFINIYDIKTGILKKVQVGLNPTKAIFSTGGEYLVVCESAMEKEINGSISIISINNFKTLDRIMVGVTPYDIYISGDGCIVSNLGEGSIKIIDLKKRKEIKTYFVGGIPSDISYYNENIYYCDKLSNSIIRLNINNGEKKKIKFKGEPKGIFLS</sequence>
<organism evidence="1 2">
    <name type="scientific">Clostridium bornimense</name>
    <dbReference type="NCBI Taxonomy" id="1216932"/>
    <lineage>
        <taxon>Bacteria</taxon>
        <taxon>Bacillati</taxon>
        <taxon>Bacillota</taxon>
        <taxon>Clostridia</taxon>
        <taxon>Eubacteriales</taxon>
        <taxon>Clostridiaceae</taxon>
        <taxon>Clostridium</taxon>
    </lineage>
</organism>
<dbReference type="PANTHER" id="PTHR47197">
    <property type="entry name" value="PROTEIN NIRF"/>
    <property type="match status" value="1"/>
</dbReference>
<name>W6RTM3_9CLOT</name>
<gene>
    <name evidence="1" type="ORF">CM240_0781</name>
</gene>
<evidence type="ECO:0008006" key="3">
    <source>
        <dbReference type="Google" id="ProtNLM"/>
    </source>
</evidence>
<evidence type="ECO:0000313" key="2">
    <source>
        <dbReference type="Proteomes" id="UP000019426"/>
    </source>
</evidence>
<dbReference type="EMBL" id="HG917868">
    <property type="protein sequence ID" value="CDM67946.1"/>
    <property type="molecule type" value="Genomic_DNA"/>
</dbReference>
<dbReference type="Gene3D" id="2.130.10.10">
    <property type="entry name" value="YVTN repeat-like/Quinoprotein amine dehydrogenase"/>
    <property type="match status" value="1"/>
</dbReference>
<dbReference type="HOGENOM" id="CLU_079908_0_0_9"/>
<reference evidence="1 2" key="1">
    <citation type="submission" date="2013-11" db="EMBL/GenBank/DDBJ databases">
        <title>Complete genome sequence of Clostridum sp. M2/40.</title>
        <authorList>
            <person name="Wibberg D."/>
            <person name="Puehler A."/>
            <person name="Schlueter A."/>
        </authorList>
    </citation>
    <scope>NUCLEOTIDE SEQUENCE [LARGE SCALE GENOMIC DNA]</scope>
    <source>
        <strain evidence="2">M2/40</strain>
    </source>
</reference>
<dbReference type="SUPFAM" id="SSF50974">
    <property type="entry name" value="Nitrous oxide reductase, N-terminal domain"/>
    <property type="match status" value="1"/>
</dbReference>
<dbReference type="InterPro" id="IPR051200">
    <property type="entry name" value="Host-pathogen_enzymatic-act"/>
</dbReference>
<protein>
    <recommendedName>
        <fullName evidence="3">Surface antigen</fullName>
    </recommendedName>
</protein>
<dbReference type="PANTHER" id="PTHR47197:SF3">
    <property type="entry name" value="DIHYDRO-HEME D1 DEHYDROGENASE"/>
    <property type="match status" value="1"/>
</dbReference>
<dbReference type="InterPro" id="IPR015943">
    <property type="entry name" value="WD40/YVTN_repeat-like_dom_sf"/>
</dbReference>
<keyword evidence="2" id="KW-1185">Reference proteome</keyword>
<dbReference type="Proteomes" id="UP000019426">
    <property type="component" value="Chromosome M2/40_rep1"/>
</dbReference>
<dbReference type="InterPro" id="IPR011045">
    <property type="entry name" value="N2O_reductase_N"/>
</dbReference>
<dbReference type="STRING" id="1216932.CM240_0781"/>